<proteinExistence type="predicted"/>
<keyword evidence="2" id="KW-1185">Reference proteome</keyword>
<dbReference type="EMBL" id="VSRR010054040">
    <property type="protein sequence ID" value="MPC80446.1"/>
    <property type="molecule type" value="Genomic_DNA"/>
</dbReference>
<name>A0A5B7IEQ3_PORTR</name>
<comment type="caution">
    <text evidence="1">The sequence shown here is derived from an EMBL/GenBank/DDBJ whole genome shotgun (WGS) entry which is preliminary data.</text>
</comment>
<evidence type="ECO:0000313" key="2">
    <source>
        <dbReference type="Proteomes" id="UP000324222"/>
    </source>
</evidence>
<dbReference type="Proteomes" id="UP000324222">
    <property type="component" value="Unassembled WGS sequence"/>
</dbReference>
<organism evidence="1 2">
    <name type="scientific">Portunus trituberculatus</name>
    <name type="common">Swimming crab</name>
    <name type="synonym">Neptunus trituberculatus</name>
    <dbReference type="NCBI Taxonomy" id="210409"/>
    <lineage>
        <taxon>Eukaryota</taxon>
        <taxon>Metazoa</taxon>
        <taxon>Ecdysozoa</taxon>
        <taxon>Arthropoda</taxon>
        <taxon>Crustacea</taxon>
        <taxon>Multicrustacea</taxon>
        <taxon>Malacostraca</taxon>
        <taxon>Eumalacostraca</taxon>
        <taxon>Eucarida</taxon>
        <taxon>Decapoda</taxon>
        <taxon>Pleocyemata</taxon>
        <taxon>Brachyura</taxon>
        <taxon>Eubrachyura</taxon>
        <taxon>Portunoidea</taxon>
        <taxon>Portunidae</taxon>
        <taxon>Portuninae</taxon>
        <taxon>Portunus</taxon>
    </lineage>
</organism>
<accession>A0A5B7IEQ3</accession>
<gene>
    <name evidence="1" type="ORF">E2C01_075026</name>
</gene>
<sequence length="67" mass="7542">MLWSCAAPPPPLPDSNTIYRCLSVHLASPPDNSKCHLVWPSRITTTLSTRQQYPAVWSLTLESHVLR</sequence>
<reference evidence="1 2" key="1">
    <citation type="submission" date="2019-05" db="EMBL/GenBank/DDBJ databases">
        <title>Another draft genome of Portunus trituberculatus and its Hox gene families provides insights of decapod evolution.</title>
        <authorList>
            <person name="Jeong J.-H."/>
            <person name="Song I."/>
            <person name="Kim S."/>
            <person name="Choi T."/>
            <person name="Kim D."/>
            <person name="Ryu S."/>
            <person name="Kim W."/>
        </authorList>
    </citation>
    <scope>NUCLEOTIDE SEQUENCE [LARGE SCALE GENOMIC DNA]</scope>
    <source>
        <tissue evidence="1">Muscle</tissue>
    </source>
</reference>
<dbReference type="AlphaFoldDB" id="A0A5B7IEQ3"/>
<evidence type="ECO:0000313" key="1">
    <source>
        <dbReference type="EMBL" id="MPC80446.1"/>
    </source>
</evidence>
<protein>
    <submittedName>
        <fullName evidence="1">Uncharacterized protein</fullName>
    </submittedName>
</protein>